<dbReference type="OrthoDB" id="10259843at2759"/>
<feature type="domain" description="Anaphase-promoting complex subunit 4 long" evidence="8">
    <location>
        <begin position="239"/>
        <end position="425"/>
    </location>
</feature>
<keyword evidence="5" id="KW-0131">Cell cycle</keyword>
<dbReference type="GO" id="GO:0005680">
    <property type="term" value="C:anaphase-promoting complex"/>
    <property type="evidence" value="ECO:0007669"/>
    <property type="project" value="InterPro"/>
</dbReference>
<dbReference type="EMBL" id="KI669459">
    <property type="protein sequence ID" value="OCF61367.1"/>
    <property type="molecule type" value="Genomic_DNA"/>
</dbReference>
<keyword evidence="4" id="KW-0833">Ubl conjugation pathway</keyword>
<protein>
    <recommendedName>
        <fullName evidence="1">Anaphase-promoting complex subunit 4</fullName>
    </recommendedName>
</protein>
<keyword evidence="2" id="KW-0132">Cell division</keyword>
<evidence type="ECO:0000256" key="1">
    <source>
        <dbReference type="ARBA" id="ARBA00016067"/>
    </source>
</evidence>
<dbReference type="GO" id="GO:0051301">
    <property type="term" value="P:cell division"/>
    <property type="evidence" value="ECO:0007669"/>
    <property type="project" value="UniProtKB-KW"/>
</dbReference>
<feature type="region of interest" description="Disordered" evidence="6">
    <location>
        <begin position="536"/>
        <end position="576"/>
    </location>
</feature>
<evidence type="ECO:0000313" key="10">
    <source>
        <dbReference type="Proteomes" id="UP000092583"/>
    </source>
</evidence>
<proteinExistence type="predicted"/>
<gene>
    <name evidence="9" type="ORF">L486_01015</name>
</gene>
<dbReference type="InterPro" id="IPR024977">
    <property type="entry name" value="Apc4-like_WD40_dom"/>
</dbReference>
<dbReference type="InterPro" id="IPR011047">
    <property type="entry name" value="Quinoprotein_ADH-like_sf"/>
</dbReference>
<sequence length="815" mass="91759">MIFPDRTSFTPLSIIPLPSSHMLHPRSCNPAMDLIVLLSLPSPSTSTSGSLWKGKGKEIGSKTQISLWRTGGSKVWQVGVEGDVQGLAWNEDGLILSLLSSSSNGNFVHHLSVHTGEIIWSVPVPSDLIDENRKGRWVEMKWKVSQNGWAKVKNGSALDIIDSLPTVTPVDPPKPPNQLPFMRQAALTQTPPKPTIHPSLSTFPALLPSTIPLQPDILHIGSSEYSLLTGTFASPSDSEPSQEMMELSKISDKIVHLLDIILRGIENAEIHFREGDKQTMICREDLETCAKQQAMSIQDVHSDLFRFLMTGRSGVAVNEWMGNRLTGRTITKWDQTLDTSFRTIQNLIIESISPALERLVLLLEEMRGWSRTPKYQTQLQLNENDISKAIDLVLGFAKLVEGMRRDAEHELKAASEFMKWLKYASQDPSSDDLPLPTHDLKSVWSFMSNGFVRSSFHDHFPYLLVRPPKDTLPSDHTTYPRKTTRSLDEVLKETSQELQIDHPRNVGVVDTPSVQANESLGSEDTSMDMSISGINEVQDDDGDLTPTGILSDDEEENEGISRFSSPDTVGNKYVSSEEEEEEVKRVMEKEPWVWANTLIRDLEGLVKSAVGRAEGDGAERIERDDELELNLRDKRLVDGGLWEVVVLQQDDMQRLWLLSIGNANDSLTISKFATFSISEARCLSIRFFDDEEIVLLMESENGRYLTTLRYPDISDEMVELPAMREWRLVDVVREYRDAFEDIPSIPIGRSRYLGPTPQSDDILERDSEIALNGRKGRRLGCILYEDGKEVQVWDLDVDEDDEEEEEGEEMDGVEE</sequence>
<dbReference type="Proteomes" id="UP000092583">
    <property type="component" value="Unassembled WGS sequence"/>
</dbReference>
<dbReference type="GO" id="GO:0034399">
    <property type="term" value="C:nuclear periphery"/>
    <property type="evidence" value="ECO:0007669"/>
    <property type="project" value="TreeGrafter"/>
</dbReference>
<dbReference type="SUPFAM" id="SSF50998">
    <property type="entry name" value="Quinoprotein alcohol dehydrogenase-like"/>
    <property type="match status" value="1"/>
</dbReference>
<dbReference type="STRING" id="1331196.A0A1B9J0R0"/>
<evidence type="ECO:0000256" key="5">
    <source>
        <dbReference type="ARBA" id="ARBA00023306"/>
    </source>
</evidence>
<evidence type="ECO:0000256" key="3">
    <source>
        <dbReference type="ARBA" id="ARBA00022776"/>
    </source>
</evidence>
<dbReference type="Pfam" id="PF12896">
    <property type="entry name" value="ANAPC4"/>
    <property type="match status" value="1"/>
</dbReference>
<dbReference type="GO" id="GO:0070979">
    <property type="term" value="P:protein K11-linked ubiquitination"/>
    <property type="evidence" value="ECO:0007669"/>
    <property type="project" value="TreeGrafter"/>
</dbReference>
<evidence type="ECO:0000259" key="8">
    <source>
        <dbReference type="Pfam" id="PF12896"/>
    </source>
</evidence>
<dbReference type="PANTHER" id="PTHR13260">
    <property type="entry name" value="ANAPHASE PROMOTING COMPLEX SUBUNIT 4 APC4"/>
    <property type="match status" value="1"/>
</dbReference>
<evidence type="ECO:0000256" key="2">
    <source>
        <dbReference type="ARBA" id="ARBA00022618"/>
    </source>
</evidence>
<keyword evidence="10" id="KW-1185">Reference proteome</keyword>
<reference evidence="10" key="2">
    <citation type="submission" date="2013-12" db="EMBL/GenBank/DDBJ databases">
        <title>Evolution of pathogenesis and genome organization in the Tremellales.</title>
        <authorList>
            <person name="Cuomo C."/>
            <person name="Litvintseva A."/>
            <person name="Heitman J."/>
            <person name="Chen Y."/>
            <person name="Sun S."/>
            <person name="Springer D."/>
            <person name="Dromer F."/>
            <person name="Young S."/>
            <person name="Zeng Q."/>
            <person name="Chapman S."/>
            <person name="Gujja S."/>
            <person name="Saif S."/>
            <person name="Birren B."/>
        </authorList>
    </citation>
    <scope>NUCLEOTIDE SEQUENCE [LARGE SCALE GENOMIC DNA]</scope>
    <source>
        <strain evidence="10">CBS 10435</strain>
    </source>
</reference>
<evidence type="ECO:0000256" key="6">
    <source>
        <dbReference type="SAM" id="MobiDB-lite"/>
    </source>
</evidence>
<reference evidence="9 10" key="1">
    <citation type="submission" date="2013-07" db="EMBL/GenBank/DDBJ databases">
        <title>The Genome Sequence of Kwoniella mangroviensis CBS10435.</title>
        <authorList>
            <consortium name="The Broad Institute Genome Sequencing Platform"/>
            <person name="Cuomo C."/>
            <person name="Litvintseva A."/>
            <person name="Chen Y."/>
            <person name="Heitman J."/>
            <person name="Sun S."/>
            <person name="Springer D."/>
            <person name="Dromer F."/>
            <person name="Young S.K."/>
            <person name="Zeng Q."/>
            <person name="Gargeya S."/>
            <person name="Fitzgerald M."/>
            <person name="Abouelleil A."/>
            <person name="Alvarado L."/>
            <person name="Berlin A.M."/>
            <person name="Chapman S.B."/>
            <person name="Dewar J."/>
            <person name="Goldberg J."/>
            <person name="Griggs A."/>
            <person name="Gujja S."/>
            <person name="Hansen M."/>
            <person name="Howarth C."/>
            <person name="Imamovic A."/>
            <person name="Larimer J."/>
            <person name="McCowan C."/>
            <person name="Murphy C."/>
            <person name="Pearson M."/>
            <person name="Priest M."/>
            <person name="Roberts A."/>
            <person name="Saif S."/>
            <person name="Shea T."/>
            <person name="Sykes S."/>
            <person name="Wortman J."/>
            <person name="Nusbaum C."/>
            <person name="Birren B."/>
        </authorList>
    </citation>
    <scope>NUCLEOTIDE SEQUENCE [LARGE SCALE GENOMIC DNA]</scope>
    <source>
        <strain evidence="9 10">CBS 10435</strain>
    </source>
</reference>
<evidence type="ECO:0000259" key="7">
    <source>
        <dbReference type="Pfam" id="PF12894"/>
    </source>
</evidence>
<dbReference type="InterPro" id="IPR024789">
    <property type="entry name" value="APC4"/>
</dbReference>
<dbReference type="PANTHER" id="PTHR13260:SF0">
    <property type="entry name" value="ANAPHASE-PROMOTING COMPLEX SUBUNIT 4"/>
    <property type="match status" value="1"/>
</dbReference>
<name>A0A1B9J0R0_9TREE</name>
<evidence type="ECO:0000313" key="9">
    <source>
        <dbReference type="EMBL" id="OCF61367.1"/>
    </source>
</evidence>
<dbReference type="AlphaFoldDB" id="A0A1B9J0R0"/>
<organism evidence="9 10">
    <name type="scientific">Kwoniella mangroviensis CBS 10435</name>
    <dbReference type="NCBI Taxonomy" id="1331196"/>
    <lineage>
        <taxon>Eukaryota</taxon>
        <taxon>Fungi</taxon>
        <taxon>Dikarya</taxon>
        <taxon>Basidiomycota</taxon>
        <taxon>Agaricomycotina</taxon>
        <taxon>Tremellomycetes</taxon>
        <taxon>Tremellales</taxon>
        <taxon>Cryptococcaceae</taxon>
        <taxon>Kwoniella</taxon>
    </lineage>
</organism>
<feature type="domain" description="Anaphase-promoting complex subunit 4-like WD40" evidence="7">
    <location>
        <begin position="62"/>
        <end position="142"/>
    </location>
</feature>
<dbReference type="Pfam" id="PF12894">
    <property type="entry name" value="ANAPC4_WD40"/>
    <property type="match status" value="1"/>
</dbReference>
<feature type="region of interest" description="Disordered" evidence="6">
    <location>
        <begin position="796"/>
        <end position="815"/>
    </location>
</feature>
<accession>A0A1B9J0R0</accession>
<keyword evidence="3" id="KW-0498">Mitosis</keyword>
<evidence type="ECO:0000256" key="4">
    <source>
        <dbReference type="ARBA" id="ARBA00022786"/>
    </source>
</evidence>
<dbReference type="GO" id="GO:0031145">
    <property type="term" value="P:anaphase-promoting complex-dependent catabolic process"/>
    <property type="evidence" value="ECO:0007669"/>
    <property type="project" value="InterPro"/>
</dbReference>
<dbReference type="InterPro" id="IPR024790">
    <property type="entry name" value="APC4_long_dom"/>
</dbReference>